<keyword evidence="3 7" id="KW-0812">Transmembrane</keyword>
<feature type="region of interest" description="Disordered" evidence="6">
    <location>
        <begin position="400"/>
        <end position="456"/>
    </location>
</feature>
<evidence type="ECO:0000256" key="5">
    <source>
        <dbReference type="ARBA" id="ARBA00023136"/>
    </source>
</evidence>
<dbReference type="Gene3D" id="3.40.30.10">
    <property type="entry name" value="Glutaredoxin"/>
    <property type="match status" value="1"/>
</dbReference>
<dbReference type="OrthoDB" id="9811352at2"/>
<proteinExistence type="predicted"/>
<dbReference type="EMBL" id="LR134406">
    <property type="protein sequence ID" value="VEH69260.1"/>
    <property type="molecule type" value="Genomic_DNA"/>
</dbReference>
<dbReference type="PANTHER" id="PTHR42852:SF13">
    <property type="entry name" value="PROTEIN DIPZ"/>
    <property type="match status" value="1"/>
</dbReference>
<evidence type="ECO:0000256" key="1">
    <source>
        <dbReference type="ARBA" id="ARBA00004651"/>
    </source>
</evidence>
<name>A0A3N4CZ15_9ACTN</name>
<dbReference type="SUPFAM" id="SSF52833">
    <property type="entry name" value="Thioredoxin-like"/>
    <property type="match status" value="1"/>
</dbReference>
<evidence type="ECO:0000313" key="10">
    <source>
        <dbReference type="EMBL" id="VEH69260.1"/>
    </source>
</evidence>
<evidence type="ECO:0000259" key="8">
    <source>
        <dbReference type="PROSITE" id="PS51352"/>
    </source>
</evidence>
<feature type="transmembrane region" description="Helical" evidence="7">
    <location>
        <begin position="6"/>
        <end position="30"/>
    </location>
</feature>
<dbReference type="CDD" id="cd03012">
    <property type="entry name" value="TlpA_like_DipZ_like"/>
    <property type="match status" value="1"/>
</dbReference>
<protein>
    <submittedName>
        <fullName evidence="9">Cytochrome c biogenesis protein DipZ</fullName>
    </submittedName>
    <submittedName>
        <fullName evidence="10">Thiol-disulfide oxidoreductase</fullName>
    </submittedName>
</protein>
<reference evidence="10 11" key="1">
    <citation type="submission" date="2018-12" db="EMBL/GenBank/DDBJ databases">
        <authorList>
            <consortium name="Pathogen Informatics"/>
        </authorList>
    </citation>
    <scope>NUCLEOTIDE SEQUENCE [LARGE SCALE GENOMIC DNA]</scope>
    <source>
        <strain evidence="10 11">NCTC12967</strain>
    </source>
</reference>
<dbReference type="GO" id="GO:0016209">
    <property type="term" value="F:antioxidant activity"/>
    <property type="evidence" value="ECO:0007669"/>
    <property type="project" value="InterPro"/>
</dbReference>
<evidence type="ECO:0000256" key="3">
    <source>
        <dbReference type="ARBA" id="ARBA00022692"/>
    </source>
</evidence>
<dbReference type="OMA" id="HTPEYPW"/>
<dbReference type="InterPro" id="IPR050553">
    <property type="entry name" value="Thioredoxin_ResA/DsbE_sf"/>
</dbReference>
<dbReference type="Proteomes" id="UP000273044">
    <property type="component" value="Chromosome"/>
</dbReference>
<keyword evidence="5 7" id="KW-0472">Membrane</keyword>
<keyword evidence="4 7" id="KW-1133">Transmembrane helix</keyword>
<dbReference type="InterPro" id="IPR000866">
    <property type="entry name" value="AhpC/TSA"/>
</dbReference>
<feature type="transmembrane region" description="Helical" evidence="7">
    <location>
        <begin position="72"/>
        <end position="94"/>
    </location>
</feature>
<evidence type="ECO:0000256" key="7">
    <source>
        <dbReference type="SAM" id="Phobius"/>
    </source>
</evidence>
<dbReference type="GO" id="GO:0005886">
    <property type="term" value="C:plasma membrane"/>
    <property type="evidence" value="ECO:0007669"/>
    <property type="project" value="UniProtKB-SubCell"/>
</dbReference>
<evidence type="ECO:0000313" key="9">
    <source>
        <dbReference type="EMBL" id="QUC10680.1"/>
    </source>
</evidence>
<feature type="transmembrane region" description="Helical" evidence="7">
    <location>
        <begin position="42"/>
        <end position="66"/>
    </location>
</feature>
<accession>A0A3N4CZ15</accession>
<evidence type="ECO:0000256" key="4">
    <source>
        <dbReference type="ARBA" id="ARBA00022989"/>
    </source>
</evidence>
<dbReference type="EMBL" id="CP072385">
    <property type="protein sequence ID" value="QUC10680.1"/>
    <property type="molecule type" value="Genomic_DNA"/>
</dbReference>
<feature type="compositionally biased region" description="Polar residues" evidence="6">
    <location>
        <begin position="407"/>
        <end position="419"/>
    </location>
</feature>
<dbReference type="InterPro" id="IPR041017">
    <property type="entry name" value="Thioredoxin_10"/>
</dbReference>
<feature type="transmembrane region" description="Helical" evidence="7">
    <location>
        <begin position="194"/>
        <end position="214"/>
    </location>
</feature>
<dbReference type="PANTHER" id="PTHR42852">
    <property type="entry name" value="THIOL:DISULFIDE INTERCHANGE PROTEIN DSBE"/>
    <property type="match status" value="1"/>
</dbReference>
<dbReference type="Gene3D" id="2.60.120.260">
    <property type="entry name" value="Galactose-binding domain-like"/>
    <property type="match status" value="1"/>
</dbReference>
<evidence type="ECO:0000256" key="2">
    <source>
        <dbReference type="ARBA" id="ARBA00022475"/>
    </source>
</evidence>
<feature type="compositionally biased region" description="Basic and acidic residues" evidence="6">
    <location>
        <begin position="432"/>
        <end position="441"/>
    </location>
</feature>
<dbReference type="Pfam" id="PF17991">
    <property type="entry name" value="Thioredoxin_10"/>
    <property type="match status" value="1"/>
</dbReference>
<dbReference type="InterPro" id="IPR013766">
    <property type="entry name" value="Thioredoxin_domain"/>
</dbReference>
<dbReference type="AlphaFoldDB" id="A0A3N4CZ15"/>
<feature type="transmembrane region" description="Helical" evidence="7">
    <location>
        <begin position="158"/>
        <end position="182"/>
    </location>
</feature>
<keyword evidence="2" id="KW-1003">Cell membrane</keyword>
<keyword evidence="11" id="KW-1185">Reference proteome</keyword>
<sequence>MIVTALLSLVAGVLTVLAPCVLPFLPVIVGGSLGHGSRRRPYLIAASLVVSLLVFTLLLKASTAFLSIDPRVWAIGSGVLVILLGVAMLFPGLWARVARWTKLEAAHGLLGKARNQRGETAGALLTGAALGPVFSSCSPTYAWVIATVLPASPVAGMIYLGIYCAGMAGALLGISLAGRRLVDRLGWASNPRGWFQRAIAALFIVVGLFVSTGLDKALQTWAVDKFPALTAFEQGLIPQSNAAPGVAGNAEQRQLGPAPELAGISHWVNSNPTTLADLRGKVVLVDFWTYSCINCMRTQPYLNAWYDRYRAAGLEIIGVHAPEFTFEKVPENVEKAVRDAGIKYPVALDNDFATWRAYHNRYWPAKYLIDKDGNIRWTHFGEGSYDEAEKQIRDLLGETGDKAGVTGETTQPTRGQSPETYLGTRRASGNETRLETGERDYGQNPAPGATNRWSLSGSWTAGDESITAARDGAQLNYRFAGREMFLVMDGPAGAKVRVQVEGGGPPGGADVQGEEVTISGARLYRLVRLPEATRGTTVTLTFDKGVSANAFTFG</sequence>
<dbReference type="RefSeq" id="WP_014845658.1">
    <property type="nucleotide sequence ID" value="NZ_CAJZDL010000034.1"/>
</dbReference>
<comment type="subcellular location">
    <subcellularLocation>
        <location evidence="1">Cell membrane</location>
        <topology evidence="1">Multi-pass membrane protein</topology>
    </subcellularLocation>
</comment>
<dbReference type="GeneID" id="64406021"/>
<feature type="domain" description="Thioredoxin" evidence="8">
    <location>
        <begin position="252"/>
        <end position="397"/>
    </location>
</feature>
<dbReference type="GO" id="GO:0017004">
    <property type="term" value="P:cytochrome complex assembly"/>
    <property type="evidence" value="ECO:0007669"/>
    <property type="project" value="InterPro"/>
</dbReference>
<dbReference type="Proteomes" id="UP000677180">
    <property type="component" value="Chromosome"/>
</dbReference>
<organism evidence="10 11">
    <name type="scientific">Arachnia propionica</name>
    <dbReference type="NCBI Taxonomy" id="1750"/>
    <lineage>
        <taxon>Bacteria</taxon>
        <taxon>Bacillati</taxon>
        <taxon>Actinomycetota</taxon>
        <taxon>Actinomycetes</taxon>
        <taxon>Propionibacteriales</taxon>
        <taxon>Propionibacteriaceae</taxon>
        <taxon>Arachnia</taxon>
    </lineage>
</organism>
<dbReference type="InterPro" id="IPR036249">
    <property type="entry name" value="Thioredoxin-like_sf"/>
</dbReference>
<dbReference type="GO" id="GO:0016491">
    <property type="term" value="F:oxidoreductase activity"/>
    <property type="evidence" value="ECO:0007669"/>
    <property type="project" value="InterPro"/>
</dbReference>
<dbReference type="InterPro" id="IPR003834">
    <property type="entry name" value="Cyt_c_assmbl_TM_dom"/>
</dbReference>
<dbReference type="Pfam" id="PF00578">
    <property type="entry name" value="AhpC-TSA"/>
    <property type="match status" value="1"/>
</dbReference>
<reference evidence="9" key="2">
    <citation type="submission" date="2021-03" db="EMBL/GenBank/DDBJ databases">
        <title>Human Oral Microbial Genomes.</title>
        <authorList>
            <person name="Johnston C.D."/>
            <person name="Chen T."/>
            <person name="Dewhirst F.E."/>
        </authorList>
    </citation>
    <scope>NUCLEOTIDE SEQUENCE</scope>
    <source>
        <strain evidence="9">F0714</strain>
    </source>
</reference>
<evidence type="ECO:0000313" key="11">
    <source>
        <dbReference type="Proteomes" id="UP000273044"/>
    </source>
</evidence>
<dbReference type="PROSITE" id="PS51352">
    <property type="entry name" value="THIOREDOXIN_2"/>
    <property type="match status" value="1"/>
</dbReference>
<evidence type="ECO:0000256" key="6">
    <source>
        <dbReference type="SAM" id="MobiDB-lite"/>
    </source>
</evidence>
<gene>
    <name evidence="10" type="primary">dipZ_1</name>
    <name evidence="9" type="ORF">J5A53_13040</name>
    <name evidence="10" type="ORF">NCTC12967_00525</name>
</gene>
<dbReference type="Pfam" id="PF02683">
    <property type="entry name" value="DsbD_TM"/>
    <property type="match status" value="1"/>
</dbReference>